<dbReference type="RefSeq" id="WP_021722283.1">
    <property type="nucleotide sequence ID" value="NZ_CBLU010000006.1"/>
</dbReference>
<gene>
    <name evidence="1" type="ORF">O9U_10075</name>
</gene>
<comment type="caution">
    <text evidence="1">The sequence shown here is derived from an EMBL/GenBank/DDBJ whole genome shotgun (WGS) entry which is preliminary data.</text>
</comment>
<protein>
    <submittedName>
        <fullName evidence="1">Uncharacterized protein</fullName>
    </submittedName>
</protein>
<dbReference type="AlphaFoldDB" id="S6EXW0"/>
<dbReference type="Proteomes" id="UP000015361">
    <property type="component" value="Unassembled WGS sequence"/>
</dbReference>
<evidence type="ECO:0000313" key="1">
    <source>
        <dbReference type="EMBL" id="CDG04223.1"/>
    </source>
</evidence>
<sequence length="142" mass="16524">MYLTVDCAQFESGKIAFYEFCNSEMTNLIHYSLEKFNLLSKIADITYLVYYSIEKNRAVVYQSGRDSFGDKETIIDGNIQDFNKWYSYKNNVKNKDGKNPSKPFGDILSGGDPYVEKYLISLKIWIFTCSRMTTEETSSFQR</sequence>
<organism evidence="1 2">
    <name type="scientific">Lactococcus lactis subsp. lactis A12</name>
    <dbReference type="NCBI Taxonomy" id="1137134"/>
    <lineage>
        <taxon>Bacteria</taxon>
        <taxon>Bacillati</taxon>
        <taxon>Bacillota</taxon>
        <taxon>Bacilli</taxon>
        <taxon>Lactobacillales</taxon>
        <taxon>Streptococcaceae</taxon>
        <taxon>Lactococcus</taxon>
    </lineage>
</organism>
<reference evidence="1 2" key="1">
    <citation type="journal article" date="2013" name="Appl. Environ. Microbiol.">
        <title>The Carbohydrate Metabolism Signature of Lactococcus lactis Strain A12 Reveals Its Sourdough Ecosystem Origin.</title>
        <authorList>
            <person name="Passerini D."/>
            <person name="Coddeville M."/>
            <person name="Le Bourgeois P."/>
            <person name="Loubiere P."/>
            <person name="Ritzenthaler P."/>
            <person name="Fontagne-Faucher C."/>
            <person name="Daveran-Mingot M.L."/>
            <person name="Cocaign-Bousquet M."/>
        </authorList>
    </citation>
    <scope>NUCLEOTIDE SEQUENCE [LARGE SCALE GENOMIC DNA]</scope>
    <source>
        <strain evidence="1 2">A12</strain>
    </source>
</reference>
<name>S6EXW0_LACLL</name>
<evidence type="ECO:0000313" key="2">
    <source>
        <dbReference type="Proteomes" id="UP000015361"/>
    </source>
</evidence>
<proteinExistence type="predicted"/>
<dbReference type="EMBL" id="CBLU010000006">
    <property type="protein sequence ID" value="CDG04223.1"/>
    <property type="molecule type" value="Genomic_DNA"/>
</dbReference>
<accession>S6EXW0</accession>